<name>A0A5J4WWR6_9EUKA</name>
<comment type="caution">
    <text evidence="1">The sequence shown here is derived from an EMBL/GenBank/DDBJ whole genome shotgun (WGS) entry which is preliminary data.</text>
</comment>
<organism evidence="1 2">
    <name type="scientific">Streblomastix strix</name>
    <dbReference type="NCBI Taxonomy" id="222440"/>
    <lineage>
        <taxon>Eukaryota</taxon>
        <taxon>Metamonada</taxon>
        <taxon>Preaxostyla</taxon>
        <taxon>Oxymonadida</taxon>
        <taxon>Streblomastigidae</taxon>
        <taxon>Streblomastix</taxon>
    </lineage>
</organism>
<reference evidence="1 2" key="1">
    <citation type="submission" date="2019-03" db="EMBL/GenBank/DDBJ databases">
        <title>Single cell metagenomics reveals metabolic interactions within the superorganism composed of flagellate Streblomastix strix and complex community of Bacteroidetes bacteria on its surface.</title>
        <authorList>
            <person name="Treitli S.C."/>
            <person name="Kolisko M."/>
            <person name="Husnik F."/>
            <person name="Keeling P."/>
            <person name="Hampl V."/>
        </authorList>
    </citation>
    <scope>NUCLEOTIDE SEQUENCE [LARGE SCALE GENOMIC DNA]</scope>
    <source>
        <strain evidence="1">ST1C</strain>
    </source>
</reference>
<dbReference type="AlphaFoldDB" id="A0A5J4WWR6"/>
<gene>
    <name evidence="1" type="ORF">EZS28_005541</name>
</gene>
<evidence type="ECO:0000313" key="1">
    <source>
        <dbReference type="EMBL" id="KAA6398932.1"/>
    </source>
</evidence>
<evidence type="ECO:0000313" key="2">
    <source>
        <dbReference type="Proteomes" id="UP000324800"/>
    </source>
</evidence>
<sequence length="317" mass="35638">MEAYALRSYVHILDLQTAFLRAQSAYSTLANAVSSSESKKIDNKKELDFSSQQLIFALQSLGIGEDNLDVSDAFSKIIVGFSGNSNNKITGYGVLNNKLLEQRREAIRLEMKNRAQQLSLKAAETLLIAAKSFITSKDTGRIFSLSITEPSQYNERIEQEDPRRLNIDQDSSQHNHIHITSTIHDHNSGRRNTLLLLRSIILPPLLVLIHTTALSIHALTHSNKHQNQTQQEQTKQSDQLITKLGVSDIIQFVMAGGNEQMGLQDTNNTDEDEDEDNFIPNDERAIWKALRPEDKKMVLNLVAFETELDNNAQSGIK</sequence>
<protein>
    <submittedName>
        <fullName evidence="1">Uncharacterized protein</fullName>
    </submittedName>
</protein>
<dbReference type="Proteomes" id="UP000324800">
    <property type="component" value="Unassembled WGS sequence"/>
</dbReference>
<dbReference type="EMBL" id="SNRW01000851">
    <property type="protein sequence ID" value="KAA6398932.1"/>
    <property type="molecule type" value="Genomic_DNA"/>
</dbReference>
<accession>A0A5J4WWR6</accession>
<proteinExistence type="predicted"/>